<reference evidence="2" key="1">
    <citation type="journal article" date="2021" name="BMC Genomics">
        <title>Chromosome-level genome assembly and manually-curated proteome of model necrotroph Parastagonospora nodorum Sn15 reveals a genome-wide trove of candidate effector homologs, and redundancy of virulence-related functions within an accessory chromosome.</title>
        <authorList>
            <person name="Bertazzoni S."/>
            <person name="Jones D.A.B."/>
            <person name="Phan H.T."/>
            <person name="Tan K.-C."/>
            <person name="Hane J.K."/>
        </authorList>
    </citation>
    <scope>NUCLEOTIDE SEQUENCE [LARGE SCALE GENOMIC DNA]</scope>
    <source>
        <strain evidence="2">SN15 / ATCC MYA-4574 / FGSC 10173)</strain>
    </source>
</reference>
<name>A0A7U2F348_PHANO</name>
<proteinExistence type="predicted"/>
<dbReference type="EMBL" id="CP069028">
    <property type="protein sequence ID" value="QRC96723.1"/>
    <property type="molecule type" value="Genomic_DNA"/>
</dbReference>
<organism evidence="1 2">
    <name type="scientific">Phaeosphaeria nodorum (strain SN15 / ATCC MYA-4574 / FGSC 10173)</name>
    <name type="common">Glume blotch fungus</name>
    <name type="synonym">Parastagonospora nodorum</name>
    <dbReference type="NCBI Taxonomy" id="321614"/>
    <lineage>
        <taxon>Eukaryota</taxon>
        <taxon>Fungi</taxon>
        <taxon>Dikarya</taxon>
        <taxon>Ascomycota</taxon>
        <taxon>Pezizomycotina</taxon>
        <taxon>Dothideomycetes</taxon>
        <taxon>Pleosporomycetidae</taxon>
        <taxon>Pleosporales</taxon>
        <taxon>Pleosporineae</taxon>
        <taxon>Phaeosphaeriaceae</taxon>
        <taxon>Parastagonospora</taxon>
    </lineage>
</organism>
<gene>
    <name evidence="1" type="ORF">JI435_409530</name>
</gene>
<keyword evidence="2" id="KW-1185">Reference proteome</keyword>
<dbReference type="VEuPathDB" id="FungiDB:JI435_409530"/>
<accession>A0A7U2F348</accession>
<evidence type="ECO:0000313" key="2">
    <source>
        <dbReference type="Proteomes" id="UP000663193"/>
    </source>
</evidence>
<sequence length="105" mass="11797">MPSTVQTSSSLRSTNILVFAWKNYASCERLRVATEPAISPSFTETRSPSPWITSTRTVCVRTTPGHKNVTYERRSTCKRPGCGSFERKIPTSYGMPLMIIMPCFD</sequence>
<evidence type="ECO:0000313" key="1">
    <source>
        <dbReference type="EMBL" id="QRC96723.1"/>
    </source>
</evidence>
<dbReference type="AlphaFoldDB" id="A0A7U2F348"/>
<protein>
    <submittedName>
        <fullName evidence="1">Uncharacterized protein</fullName>
    </submittedName>
</protein>
<dbReference type="Proteomes" id="UP000663193">
    <property type="component" value="Chromosome 6"/>
</dbReference>